<dbReference type="Pfam" id="PF10502">
    <property type="entry name" value="Peptidase_S26"/>
    <property type="match status" value="1"/>
</dbReference>
<name>A0ABW5JK15_9BACT</name>
<keyword evidence="6" id="KW-1185">Reference proteome</keyword>
<dbReference type="Gene3D" id="2.10.109.10">
    <property type="entry name" value="Umud Fragment, subunit A"/>
    <property type="match status" value="1"/>
</dbReference>
<comment type="subcellular location">
    <subcellularLocation>
        <location evidence="3">Membrane</location>
        <topology evidence="3">Single-pass type II membrane protein</topology>
    </subcellularLocation>
</comment>
<evidence type="ECO:0000256" key="1">
    <source>
        <dbReference type="ARBA" id="ARBA00009370"/>
    </source>
</evidence>
<evidence type="ECO:0000313" key="6">
    <source>
        <dbReference type="Proteomes" id="UP001597460"/>
    </source>
</evidence>
<reference evidence="6" key="1">
    <citation type="journal article" date="2019" name="Int. J. Syst. Evol. Microbiol.">
        <title>The Global Catalogue of Microorganisms (GCM) 10K type strain sequencing project: providing services to taxonomists for standard genome sequencing and annotation.</title>
        <authorList>
            <consortium name="The Broad Institute Genomics Platform"/>
            <consortium name="The Broad Institute Genome Sequencing Center for Infectious Disease"/>
            <person name="Wu L."/>
            <person name="Ma J."/>
        </authorList>
    </citation>
    <scope>NUCLEOTIDE SEQUENCE [LARGE SCALE GENOMIC DNA]</scope>
    <source>
        <strain evidence="6">KCTC 52042</strain>
    </source>
</reference>
<dbReference type="EC" id="3.4.21.89" evidence="3"/>
<evidence type="ECO:0000259" key="4">
    <source>
        <dbReference type="Pfam" id="PF10502"/>
    </source>
</evidence>
<protein>
    <recommendedName>
        <fullName evidence="2 3">Signal peptidase I</fullName>
        <ecNumber evidence="3">3.4.21.89</ecNumber>
    </recommendedName>
</protein>
<comment type="caution">
    <text evidence="5">The sequence shown here is derived from an EMBL/GenBank/DDBJ whole genome shotgun (WGS) entry which is preliminary data.</text>
</comment>
<accession>A0ABW5JK15</accession>
<dbReference type="NCBIfam" id="TIGR02227">
    <property type="entry name" value="sigpep_I_bact"/>
    <property type="match status" value="1"/>
</dbReference>
<dbReference type="RefSeq" id="WP_390300898.1">
    <property type="nucleotide sequence ID" value="NZ_JBHULI010000024.1"/>
</dbReference>
<dbReference type="GO" id="GO:0009003">
    <property type="term" value="F:signal peptidase activity"/>
    <property type="evidence" value="ECO:0007669"/>
    <property type="project" value="UniProtKB-EC"/>
</dbReference>
<dbReference type="Proteomes" id="UP001597460">
    <property type="component" value="Unassembled WGS sequence"/>
</dbReference>
<dbReference type="InterPro" id="IPR000223">
    <property type="entry name" value="Pept_S26A_signal_pept_1"/>
</dbReference>
<sequence>MKTRGRKPNRFQLVQKKAFPLLLGFIVLVLLVLASVTKFSIYRVQGNSMFDTIHQGDIILIWKKFKSKNVFKRNDIVLFYYEINDEVIPYVKRITAIPNDIIKINSDKLVIDEQSYPHDGLYYLISGDTKTKGREYLTYLMDQSFECVEEHNFKIKTISSSTIFSIPNRCYFLIGDNPHESMDSRFFGFIHEDHIVGKVIAVF</sequence>
<evidence type="ECO:0000313" key="5">
    <source>
        <dbReference type="EMBL" id="MFD2532441.1"/>
    </source>
</evidence>
<evidence type="ECO:0000256" key="2">
    <source>
        <dbReference type="ARBA" id="ARBA00019232"/>
    </source>
</evidence>
<dbReference type="PRINTS" id="PR00727">
    <property type="entry name" value="LEADERPTASE"/>
</dbReference>
<dbReference type="PANTHER" id="PTHR43390">
    <property type="entry name" value="SIGNAL PEPTIDASE I"/>
    <property type="match status" value="1"/>
</dbReference>
<dbReference type="PANTHER" id="PTHR43390:SF1">
    <property type="entry name" value="CHLOROPLAST PROCESSING PEPTIDASE"/>
    <property type="match status" value="1"/>
</dbReference>
<dbReference type="InterPro" id="IPR036286">
    <property type="entry name" value="LexA/Signal_pep-like_sf"/>
</dbReference>
<dbReference type="CDD" id="cd06530">
    <property type="entry name" value="S26_SPase_I"/>
    <property type="match status" value="1"/>
</dbReference>
<dbReference type="EMBL" id="JBHULI010000024">
    <property type="protein sequence ID" value="MFD2532441.1"/>
    <property type="molecule type" value="Genomic_DNA"/>
</dbReference>
<comment type="similarity">
    <text evidence="1 3">Belongs to the peptidase S26 family.</text>
</comment>
<comment type="catalytic activity">
    <reaction evidence="3">
        <text>Cleavage of hydrophobic, N-terminal signal or leader sequences from secreted and periplasmic proteins.</text>
        <dbReference type="EC" id="3.4.21.89"/>
    </reaction>
</comment>
<keyword evidence="3 5" id="KW-0378">Hydrolase</keyword>
<organism evidence="5 6">
    <name type="scientific">Gracilimonas halophila</name>
    <dbReference type="NCBI Taxonomy" id="1834464"/>
    <lineage>
        <taxon>Bacteria</taxon>
        <taxon>Pseudomonadati</taxon>
        <taxon>Balneolota</taxon>
        <taxon>Balneolia</taxon>
        <taxon>Balneolales</taxon>
        <taxon>Balneolaceae</taxon>
        <taxon>Gracilimonas</taxon>
    </lineage>
</organism>
<gene>
    <name evidence="5" type="primary">lepB</name>
    <name evidence="5" type="ORF">ACFSVN_08295</name>
</gene>
<evidence type="ECO:0000256" key="3">
    <source>
        <dbReference type="RuleBase" id="RU362042"/>
    </source>
</evidence>
<dbReference type="SUPFAM" id="SSF51306">
    <property type="entry name" value="LexA/Signal peptidase"/>
    <property type="match status" value="1"/>
</dbReference>
<dbReference type="InterPro" id="IPR019533">
    <property type="entry name" value="Peptidase_S26"/>
</dbReference>
<keyword evidence="3" id="KW-0645">Protease</keyword>
<proteinExistence type="inferred from homology"/>
<feature type="domain" description="Peptidase S26" evidence="4">
    <location>
        <begin position="24"/>
        <end position="202"/>
    </location>
</feature>